<evidence type="ECO:0000256" key="1">
    <source>
        <dbReference type="SAM" id="MobiDB-lite"/>
    </source>
</evidence>
<proteinExistence type="predicted"/>
<accession>A0A6C0IYR4</accession>
<protein>
    <submittedName>
        <fullName evidence="2">Uncharacterized protein</fullName>
    </submittedName>
</protein>
<reference evidence="2" key="1">
    <citation type="journal article" date="2020" name="Nature">
        <title>Giant virus diversity and host interactions through global metagenomics.</title>
        <authorList>
            <person name="Schulz F."/>
            <person name="Roux S."/>
            <person name="Paez-Espino D."/>
            <person name="Jungbluth S."/>
            <person name="Walsh D.A."/>
            <person name="Denef V.J."/>
            <person name="McMahon K.D."/>
            <person name="Konstantinidis K.T."/>
            <person name="Eloe-Fadrosh E.A."/>
            <person name="Kyrpides N.C."/>
            <person name="Woyke T."/>
        </authorList>
    </citation>
    <scope>NUCLEOTIDE SEQUENCE</scope>
    <source>
        <strain evidence="2">GVMAG-M-3300025626-8</strain>
    </source>
</reference>
<evidence type="ECO:0000313" key="2">
    <source>
        <dbReference type="EMBL" id="QHT98182.1"/>
    </source>
</evidence>
<name>A0A6C0IYR4_9ZZZZ</name>
<sequence>MEVALGSAALVGAGLIWNRVNSSPSAPVNPSGVQSSRVVREPIALNFREEEAKYAKATAVPRMTQIPSGSLSGRRDHSKFVDAPSPYEQQMSRVYKPKEGSKREVKGELDPTTKQDNVFVRSNTSYQTKLFSELQRPVKMHNVNPIATTTGTASQLVGPGIGVGTNIVGDHGLHYGMVRMRPEIVDPTFREKKGGIIPGKNVIDNRQAEVNLIRHAATGFSLGPSGFEKSESTNPEPMKFHAISENYLTSAPGRAVVTGNPGAGGARLEPHKDNTNRGTDNSYVGITGAAGLEAPDSRYGYVYNPSLATDRGHANEFVGIATGEGVSRSGHQRVVDNFSIPAEARNTTEVAKASQVLNISNPGQNAGMLHNNQDMQTTQRQTMNALDVINLSPQLPGDAADIGDDTRRTSRLPNEYRPGGASLASVPDLGGQVRQFESYSDGKLSMRTQRESLENKAYAAPLKAVGVNAPMSYSDILASEGYSNRDLPQSGFVTPAGPPGGSSVETAGIGHFDQRPDVPNTTRNAGGGVGNQFTTNFHIVNKQVDVNPNKIERANQRLDPSILEALSNNELKI</sequence>
<organism evidence="2">
    <name type="scientific">viral metagenome</name>
    <dbReference type="NCBI Taxonomy" id="1070528"/>
    <lineage>
        <taxon>unclassified sequences</taxon>
        <taxon>metagenomes</taxon>
        <taxon>organismal metagenomes</taxon>
    </lineage>
</organism>
<feature type="region of interest" description="Disordered" evidence="1">
    <location>
        <begin position="395"/>
        <end position="427"/>
    </location>
</feature>
<dbReference type="AlphaFoldDB" id="A0A6C0IYR4"/>
<dbReference type="EMBL" id="MN740289">
    <property type="protein sequence ID" value="QHT98182.1"/>
    <property type="molecule type" value="Genomic_DNA"/>
</dbReference>